<dbReference type="GO" id="GO:0141197">
    <property type="term" value="F:4-hydroxy-3-methylbut-2-enyl-diphosphate synthase activity (flavodoxin)"/>
    <property type="evidence" value="ECO:0007669"/>
    <property type="project" value="UniProtKB-EC"/>
</dbReference>
<comment type="caution">
    <text evidence="10">The sequence shown here is derived from an EMBL/GenBank/DDBJ whole genome shotgun (WGS) entry which is preliminary data.</text>
</comment>
<dbReference type="GO" id="GO:0051539">
    <property type="term" value="F:4 iron, 4 sulfur cluster binding"/>
    <property type="evidence" value="ECO:0007669"/>
    <property type="project" value="UniProtKB-UniRule"/>
</dbReference>
<dbReference type="InterPro" id="IPR004588">
    <property type="entry name" value="IspG_bac-typ"/>
</dbReference>
<dbReference type="NCBIfam" id="TIGR00612">
    <property type="entry name" value="ispG_gcpE"/>
    <property type="match status" value="1"/>
</dbReference>
<dbReference type="PANTHER" id="PTHR30454:SF0">
    <property type="entry name" value="4-HYDROXY-3-METHYLBUT-2-EN-1-YL DIPHOSPHATE SYNTHASE (FERREDOXIN), CHLOROPLASTIC"/>
    <property type="match status" value="1"/>
</dbReference>
<dbReference type="HAMAP" id="MF_00159">
    <property type="entry name" value="IspG"/>
    <property type="match status" value="1"/>
</dbReference>
<evidence type="ECO:0000256" key="2">
    <source>
        <dbReference type="ARBA" id="ARBA00022723"/>
    </source>
</evidence>
<dbReference type="FunFam" id="3.30.413.10:FF:000012">
    <property type="entry name" value="4-hydroxy-3-methylbut-2-en-1-yl diphosphate synthase (flavodoxin)"/>
    <property type="match status" value="1"/>
</dbReference>
<keyword evidence="3 7" id="KW-0560">Oxidoreductase</keyword>
<dbReference type="SUPFAM" id="SSF56014">
    <property type="entry name" value="Nitrite and sulphite reductase 4Fe-4S domain-like"/>
    <property type="match status" value="1"/>
</dbReference>
<keyword evidence="6 7" id="KW-0414">Isoprene biosynthesis</keyword>
<dbReference type="Proteomes" id="UP000518288">
    <property type="component" value="Unassembled WGS sequence"/>
</dbReference>
<dbReference type="PANTHER" id="PTHR30454">
    <property type="entry name" value="4-HYDROXY-3-METHYLBUT-2-EN-1-YL DIPHOSPHATE SYNTHASE"/>
    <property type="match status" value="1"/>
</dbReference>
<reference evidence="10 11" key="1">
    <citation type="submission" date="2020-07" db="EMBL/GenBank/DDBJ databases">
        <title>Genomic Encyclopedia of Archaeal and Bacterial Type Strains, Phase II (KMG-II): from individual species to whole genera.</title>
        <authorList>
            <person name="Goeker M."/>
        </authorList>
    </citation>
    <scope>NUCLEOTIDE SEQUENCE [LARGE SCALE GENOMIC DNA]</scope>
    <source>
        <strain evidence="10 11">DSM 21226</strain>
    </source>
</reference>
<comment type="pathway">
    <text evidence="7">Isoprenoid biosynthesis; isopentenyl diphosphate biosynthesis via DXP pathway; isopentenyl diphosphate from 1-deoxy-D-xylulose 5-phosphate: step 5/6.</text>
</comment>
<evidence type="ECO:0000256" key="1">
    <source>
        <dbReference type="ARBA" id="ARBA00022485"/>
    </source>
</evidence>
<dbReference type="NCBIfam" id="NF001540">
    <property type="entry name" value="PRK00366.1"/>
    <property type="match status" value="1"/>
</dbReference>
<feature type="domain" description="IspG TIM-barrel" evidence="8">
    <location>
        <begin position="34"/>
        <end position="296"/>
    </location>
</feature>
<dbReference type="InterPro" id="IPR045854">
    <property type="entry name" value="NO2/SO3_Rdtase_4Fe4S_sf"/>
</dbReference>
<dbReference type="AlphaFoldDB" id="A0A7Y9QZI5"/>
<dbReference type="GO" id="GO:0046429">
    <property type="term" value="F:4-hydroxy-3-methylbut-2-en-1-yl diphosphate synthase activity (ferredoxin)"/>
    <property type="evidence" value="ECO:0007669"/>
    <property type="project" value="UniProtKB-UniRule"/>
</dbReference>
<evidence type="ECO:0000256" key="4">
    <source>
        <dbReference type="ARBA" id="ARBA00023004"/>
    </source>
</evidence>
<dbReference type="Gene3D" id="3.30.413.10">
    <property type="entry name" value="Sulfite Reductase Hemoprotein, domain 1"/>
    <property type="match status" value="1"/>
</dbReference>
<dbReference type="EMBL" id="JACCFH010000001">
    <property type="protein sequence ID" value="NYG34402.1"/>
    <property type="molecule type" value="Genomic_DNA"/>
</dbReference>
<dbReference type="GO" id="GO:0019288">
    <property type="term" value="P:isopentenyl diphosphate biosynthetic process, methylerythritol 4-phosphate pathway"/>
    <property type="evidence" value="ECO:0007669"/>
    <property type="project" value="UniProtKB-UniRule"/>
</dbReference>
<dbReference type="Pfam" id="PF04551">
    <property type="entry name" value="GcpE"/>
    <property type="match status" value="1"/>
</dbReference>
<dbReference type="InterPro" id="IPR016425">
    <property type="entry name" value="IspG_bac"/>
</dbReference>
<keyword evidence="5 7" id="KW-0411">Iron-sulfur</keyword>
<dbReference type="RefSeq" id="WP_179635048.1">
    <property type="nucleotide sequence ID" value="NZ_JACCFH010000001.1"/>
</dbReference>
<evidence type="ECO:0000256" key="5">
    <source>
        <dbReference type="ARBA" id="ARBA00023014"/>
    </source>
</evidence>
<gene>
    <name evidence="7" type="primary">ispG</name>
    <name evidence="10" type="ORF">BDD16_003388</name>
</gene>
<dbReference type="GO" id="GO:0005506">
    <property type="term" value="F:iron ion binding"/>
    <property type="evidence" value="ECO:0007669"/>
    <property type="project" value="InterPro"/>
</dbReference>
<feature type="binding site" evidence="7">
    <location>
        <position position="315"/>
    </location>
    <ligand>
        <name>[4Fe-4S] cluster</name>
        <dbReference type="ChEBI" id="CHEBI:49883"/>
    </ligand>
</feature>
<dbReference type="UniPathway" id="UPA00056">
    <property type="reaction ID" value="UER00096"/>
</dbReference>
<name>A0A7Y9QZI5_9BURK</name>
<feature type="binding site" evidence="7">
    <location>
        <position position="368"/>
    </location>
    <ligand>
        <name>[4Fe-4S] cluster</name>
        <dbReference type="ChEBI" id="CHEBI:49883"/>
    </ligand>
</feature>
<sequence>MHAPLTTSEQPIPLGEPAARRSLQARVVWGDRVVTVGGDAPVRVQSMTNTDTVDVIGTAIQVKELALAGSEMVRITVNTPEAAEAVPHIRDQLDRMQIDVPLIGDFHYNGHRLLTEYPAMAAALSKYRINPGNVGKGDKRDRQFGMMIEAALRHDKPVRIGVNWGSLDQELLASLMDTNARRAQPWEGRQVMYEALIQSALDSAGYAVELGMDPGQVLISCKVSGVQDLVAVYRELSKRCDHPLHLGLTEAGMGTKGTVASAAALGILLQQGIGDTIRVSLTPAPGEARTQEVTVALEILQSLGLRTFVPSVTACPGCGRTTSTTFQELTQQIDHFLRAQMPVWRVKYPGVETMKVAVMGCIVNGPGESKHADIGISLPGTGEAPAAPVYIDGEKAMTLRGEGIASEFQAVVEQYIERRFGQKTAVS</sequence>
<accession>A0A7Y9QZI5</accession>
<protein>
    <recommendedName>
        <fullName evidence="7">4-hydroxy-3-methylbut-2-en-1-yl diphosphate synthase (flavodoxin)</fullName>
        <ecNumber evidence="7">1.17.7.3</ecNumber>
    </recommendedName>
    <alternativeName>
        <fullName evidence="7">1-hydroxy-2-methyl-2-(E)-butenyl 4-diphosphate synthase</fullName>
    </alternativeName>
</protein>
<keyword evidence="4 7" id="KW-0408">Iron</keyword>
<dbReference type="InterPro" id="IPR058579">
    <property type="entry name" value="IspG_C"/>
</dbReference>
<dbReference type="PIRSF" id="PIRSF004640">
    <property type="entry name" value="IspG"/>
    <property type="match status" value="1"/>
</dbReference>
<keyword evidence="1 7" id="KW-0004">4Fe-4S</keyword>
<comment type="cofactor">
    <cofactor evidence="7">
        <name>[4Fe-4S] cluster</name>
        <dbReference type="ChEBI" id="CHEBI:49883"/>
    </cofactor>
    <text evidence="7">Binds 1 [4Fe-4S] cluster.</text>
</comment>
<feature type="binding site" evidence="7">
    <location>
        <position position="361"/>
    </location>
    <ligand>
        <name>[4Fe-4S] cluster</name>
        <dbReference type="ChEBI" id="CHEBI:49883"/>
    </ligand>
</feature>
<evidence type="ECO:0000256" key="6">
    <source>
        <dbReference type="ARBA" id="ARBA00023229"/>
    </source>
</evidence>
<keyword evidence="2 7" id="KW-0479">Metal-binding</keyword>
<dbReference type="EC" id="1.17.7.3" evidence="7"/>
<evidence type="ECO:0000259" key="8">
    <source>
        <dbReference type="Pfam" id="PF04551"/>
    </source>
</evidence>
<organism evidence="10 11">
    <name type="scientific">Sphaerotilus montanus</name>
    <dbReference type="NCBI Taxonomy" id="522889"/>
    <lineage>
        <taxon>Bacteria</taxon>
        <taxon>Pseudomonadati</taxon>
        <taxon>Pseudomonadota</taxon>
        <taxon>Betaproteobacteria</taxon>
        <taxon>Burkholderiales</taxon>
        <taxon>Sphaerotilaceae</taxon>
        <taxon>Sphaerotilus</taxon>
    </lineage>
</organism>
<dbReference type="InterPro" id="IPR058578">
    <property type="entry name" value="IspG_TIM"/>
</dbReference>
<feature type="domain" description="IspG C-terminal" evidence="9">
    <location>
        <begin position="312"/>
        <end position="413"/>
    </location>
</feature>
<evidence type="ECO:0000256" key="7">
    <source>
        <dbReference type="HAMAP-Rule" id="MF_00159"/>
    </source>
</evidence>
<dbReference type="GO" id="GO:0016114">
    <property type="term" value="P:terpenoid biosynthetic process"/>
    <property type="evidence" value="ECO:0007669"/>
    <property type="project" value="InterPro"/>
</dbReference>
<evidence type="ECO:0000313" key="10">
    <source>
        <dbReference type="EMBL" id="NYG34402.1"/>
    </source>
</evidence>
<evidence type="ECO:0000313" key="11">
    <source>
        <dbReference type="Proteomes" id="UP000518288"/>
    </source>
</evidence>
<feature type="binding site" evidence="7">
    <location>
        <position position="318"/>
    </location>
    <ligand>
        <name>[4Fe-4S] cluster</name>
        <dbReference type="ChEBI" id="CHEBI:49883"/>
    </ligand>
</feature>
<evidence type="ECO:0000256" key="3">
    <source>
        <dbReference type="ARBA" id="ARBA00023002"/>
    </source>
</evidence>
<keyword evidence="11" id="KW-1185">Reference proteome</keyword>
<comment type="similarity">
    <text evidence="7">Belongs to the IspG family.</text>
</comment>
<dbReference type="InterPro" id="IPR011005">
    <property type="entry name" value="Dihydropteroate_synth-like_sf"/>
</dbReference>
<dbReference type="Pfam" id="PF26540">
    <property type="entry name" value="GcpE_C"/>
    <property type="match status" value="1"/>
</dbReference>
<evidence type="ECO:0000259" key="9">
    <source>
        <dbReference type="Pfam" id="PF26540"/>
    </source>
</evidence>
<dbReference type="Gene3D" id="3.20.20.20">
    <property type="entry name" value="Dihydropteroate synthase-like"/>
    <property type="match status" value="1"/>
</dbReference>
<comment type="function">
    <text evidence="7">Converts 2C-methyl-D-erythritol 2,4-cyclodiphosphate (ME-2,4cPP) into 1-hydroxy-2-methyl-2-(E)-butenyl 4-diphosphate.</text>
</comment>
<proteinExistence type="inferred from homology"/>
<comment type="catalytic activity">
    <reaction evidence="7">
        <text>(2E)-4-hydroxy-3-methylbut-2-enyl diphosphate + oxidized [flavodoxin] + H2O + 2 H(+) = 2-C-methyl-D-erythritol 2,4-cyclic diphosphate + reduced [flavodoxin]</text>
        <dbReference type="Rhea" id="RHEA:43604"/>
        <dbReference type="Rhea" id="RHEA-COMP:10622"/>
        <dbReference type="Rhea" id="RHEA-COMP:10623"/>
        <dbReference type="ChEBI" id="CHEBI:15377"/>
        <dbReference type="ChEBI" id="CHEBI:15378"/>
        <dbReference type="ChEBI" id="CHEBI:57618"/>
        <dbReference type="ChEBI" id="CHEBI:58210"/>
        <dbReference type="ChEBI" id="CHEBI:58483"/>
        <dbReference type="ChEBI" id="CHEBI:128753"/>
        <dbReference type="EC" id="1.17.7.3"/>
    </reaction>
</comment>